<feature type="compositionally biased region" description="Polar residues" evidence="13">
    <location>
        <begin position="53"/>
        <end position="63"/>
    </location>
</feature>
<keyword evidence="5 12" id="KW-0378">Hydrolase</keyword>
<dbReference type="GO" id="GO:0008270">
    <property type="term" value="F:zinc ion binding"/>
    <property type="evidence" value="ECO:0007669"/>
    <property type="project" value="UniProtKB-KW"/>
</dbReference>
<comment type="catalytic activity">
    <reaction evidence="10 12">
        <text>O-phospho-L-threonyl-[protein] + H2O = L-threonyl-[protein] + phosphate</text>
        <dbReference type="Rhea" id="RHEA:47004"/>
        <dbReference type="Rhea" id="RHEA-COMP:11060"/>
        <dbReference type="Rhea" id="RHEA-COMP:11605"/>
        <dbReference type="ChEBI" id="CHEBI:15377"/>
        <dbReference type="ChEBI" id="CHEBI:30013"/>
        <dbReference type="ChEBI" id="CHEBI:43474"/>
        <dbReference type="ChEBI" id="CHEBI:61977"/>
        <dbReference type="EC" id="3.1.3.16"/>
    </reaction>
</comment>
<keyword evidence="3 12" id="KW-0479">Metal-binding</keyword>
<feature type="compositionally biased region" description="Pro residues" evidence="13">
    <location>
        <begin position="259"/>
        <end position="275"/>
    </location>
</feature>
<dbReference type="Gene3D" id="1.25.40.820">
    <property type="match status" value="1"/>
</dbReference>
<evidence type="ECO:0000256" key="11">
    <source>
        <dbReference type="PROSITE-ProRule" id="PRU00812"/>
    </source>
</evidence>
<dbReference type="InterPro" id="IPR039693">
    <property type="entry name" value="Rtr1/RPAP2"/>
</dbReference>
<evidence type="ECO:0000256" key="7">
    <source>
        <dbReference type="ARBA" id="ARBA00022912"/>
    </source>
</evidence>
<dbReference type="InterPro" id="IPR038534">
    <property type="entry name" value="Rtr1/RPAP2_sf"/>
</dbReference>
<comment type="function">
    <text evidence="12">Putative RNA polymerase II subunit B1 C-terminal domain (CTD) phosphatase involved in RNA polymerase II transcription regulation.</text>
</comment>
<evidence type="ECO:0000256" key="8">
    <source>
        <dbReference type="ARBA" id="ARBA00023242"/>
    </source>
</evidence>
<dbReference type="PANTHER" id="PTHR14732:SF0">
    <property type="entry name" value="RNA POLYMERASE II SUBUNIT B1 CTD PHOSPHATASE RPAP2-RELATED"/>
    <property type="match status" value="1"/>
</dbReference>
<name>W7T2N7_9STRA</name>
<feature type="region of interest" description="Disordered" evidence="13">
    <location>
        <begin position="330"/>
        <end position="381"/>
    </location>
</feature>
<dbReference type="EMBL" id="AZIL01002711">
    <property type="protein sequence ID" value="EWM20977.1"/>
    <property type="molecule type" value="Genomic_DNA"/>
</dbReference>
<accession>W7T2N7</accession>
<feature type="compositionally biased region" description="Basic and acidic residues" evidence="13">
    <location>
        <begin position="283"/>
        <end position="301"/>
    </location>
</feature>
<evidence type="ECO:0000256" key="9">
    <source>
        <dbReference type="ARBA" id="ARBA00047761"/>
    </source>
</evidence>
<protein>
    <recommendedName>
        <fullName evidence="12">RNA polymerase II subunit B1 CTD phosphatase RPAP2 homolog</fullName>
        <ecNumber evidence="12">3.1.3.16</ecNumber>
    </recommendedName>
</protein>
<keyword evidence="16" id="KW-1185">Reference proteome</keyword>
<evidence type="ECO:0000256" key="13">
    <source>
        <dbReference type="SAM" id="MobiDB-lite"/>
    </source>
</evidence>
<evidence type="ECO:0000313" key="15">
    <source>
        <dbReference type="EMBL" id="EWM20977.1"/>
    </source>
</evidence>
<dbReference type="Pfam" id="PF04181">
    <property type="entry name" value="RPAP2_Rtr1"/>
    <property type="match status" value="1"/>
</dbReference>
<comment type="caution">
    <text evidence="15">The sequence shown here is derived from an EMBL/GenBank/DDBJ whole genome shotgun (WGS) entry which is preliminary data.</text>
</comment>
<dbReference type="GO" id="GO:0043175">
    <property type="term" value="F:RNA polymerase core enzyme binding"/>
    <property type="evidence" value="ECO:0007669"/>
    <property type="project" value="UniProtKB-UniRule"/>
</dbReference>
<evidence type="ECO:0000256" key="5">
    <source>
        <dbReference type="ARBA" id="ARBA00022801"/>
    </source>
</evidence>
<organism evidence="15 16">
    <name type="scientific">Nannochloropsis gaditana</name>
    <dbReference type="NCBI Taxonomy" id="72520"/>
    <lineage>
        <taxon>Eukaryota</taxon>
        <taxon>Sar</taxon>
        <taxon>Stramenopiles</taxon>
        <taxon>Ochrophyta</taxon>
        <taxon>Eustigmatophyceae</taxon>
        <taxon>Eustigmatales</taxon>
        <taxon>Monodopsidaceae</taxon>
        <taxon>Nannochloropsis</taxon>
    </lineage>
</organism>
<evidence type="ECO:0000256" key="10">
    <source>
        <dbReference type="ARBA" id="ARBA00048336"/>
    </source>
</evidence>
<comment type="similarity">
    <text evidence="2 11 12">Belongs to the RPAP2 family.</text>
</comment>
<keyword evidence="8 12" id="KW-0539">Nucleus</keyword>
<comment type="catalytic activity">
    <reaction evidence="9 12">
        <text>O-phospho-L-seryl-[protein] + H2O = L-seryl-[protein] + phosphate</text>
        <dbReference type="Rhea" id="RHEA:20629"/>
        <dbReference type="Rhea" id="RHEA-COMP:9863"/>
        <dbReference type="Rhea" id="RHEA-COMP:11604"/>
        <dbReference type="ChEBI" id="CHEBI:15377"/>
        <dbReference type="ChEBI" id="CHEBI:29999"/>
        <dbReference type="ChEBI" id="CHEBI:43474"/>
        <dbReference type="ChEBI" id="CHEBI:83421"/>
        <dbReference type="EC" id="3.1.3.16"/>
    </reaction>
</comment>
<dbReference type="PROSITE" id="PS51479">
    <property type="entry name" value="ZF_RTR1"/>
    <property type="match status" value="1"/>
</dbReference>
<dbReference type="Proteomes" id="UP000019335">
    <property type="component" value="Unassembled WGS sequence"/>
</dbReference>
<evidence type="ECO:0000256" key="1">
    <source>
        <dbReference type="ARBA" id="ARBA00004123"/>
    </source>
</evidence>
<evidence type="ECO:0000313" key="16">
    <source>
        <dbReference type="Proteomes" id="UP000019335"/>
    </source>
</evidence>
<proteinExistence type="inferred from homology"/>
<feature type="compositionally biased region" description="Basic and acidic residues" evidence="13">
    <location>
        <begin position="340"/>
        <end position="355"/>
    </location>
</feature>
<evidence type="ECO:0000256" key="12">
    <source>
        <dbReference type="RuleBase" id="RU367080"/>
    </source>
</evidence>
<feature type="region of interest" description="Disordered" evidence="13">
    <location>
        <begin position="48"/>
        <end position="71"/>
    </location>
</feature>
<keyword evidence="6 12" id="KW-0862">Zinc</keyword>
<dbReference type="GO" id="GO:0005737">
    <property type="term" value="C:cytoplasm"/>
    <property type="evidence" value="ECO:0007669"/>
    <property type="project" value="TreeGrafter"/>
</dbReference>
<evidence type="ECO:0000256" key="4">
    <source>
        <dbReference type="ARBA" id="ARBA00022771"/>
    </source>
</evidence>
<comment type="subcellular location">
    <subcellularLocation>
        <location evidence="1 12">Nucleus</location>
    </subcellularLocation>
</comment>
<dbReference type="GO" id="GO:0005634">
    <property type="term" value="C:nucleus"/>
    <property type="evidence" value="ECO:0007669"/>
    <property type="project" value="UniProtKB-SubCell"/>
</dbReference>
<gene>
    <name evidence="15" type="ORF">Naga_100442g2</name>
</gene>
<evidence type="ECO:0000259" key="14">
    <source>
        <dbReference type="PROSITE" id="PS51479"/>
    </source>
</evidence>
<feature type="domain" description="RTR1-type" evidence="14">
    <location>
        <begin position="102"/>
        <end position="195"/>
    </location>
</feature>
<feature type="compositionally biased region" description="Acidic residues" evidence="13">
    <location>
        <begin position="356"/>
        <end position="366"/>
    </location>
</feature>
<dbReference type="InterPro" id="IPR007308">
    <property type="entry name" value="Rtr1/RPAP2_dom"/>
</dbReference>
<sequence length="574" mass="62532">MDRLGPAKWCGRQSILVTYKEQKRKGADKKSGKDDVRVRACALPFRPSMAGLPTSTARAPQQRQPKRGLQGPETELIDAKLLEMQFKLLSTNEPVTEVELYACQPWFLPEHFAGVVEELAAEGHCGHPVCKKTLNATQGGSGASGVKVGQKRVDMKAKKVVDITQVHAMFCSDVCEGAARSFLAQLSTEGICFRPVARAYLAQKRAQAAGQELVTPSPSYVYDLVAKRHEARGNPVDKNGMDRKANKAMACEEKNEEGPGPPGVPVPPPGQPRGPPGLGTGHEGCDSEKMELGGKEGRGPLKMKVLERERPVAPRPLSVWTTRGDIVEGHAVSDMLSGTQKERRRVEEGRPRDGEGQEGEEKEEESVSMGRGDGEDADEAFGAPVGHLRSLVREAPAMVAGDFFLQLWSTLSSWVSPASHQYVALLASNGGDENAALRTVHGNPTDPLQVQRALLDVQQRERALGGMLAHHVTGAMEIMGLTKALAPSTGTHRLQGLLSTFDLYRPLPSFLSSAHYTAMALLFMEVLFQGELTELEGEEDEQEQRERLKESVLQKLKLSTAEYASLKRDLEISP</sequence>
<reference evidence="15 16" key="1">
    <citation type="journal article" date="2014" name="Mol. Plant">
        <title>Chromosome Scale Genome Assembly and Transcriptome Profiling of Nannochloropsis gaditana in Nitrogen Depletion.</title>
        <authorList>
            <person name="Corteggiani Carpinelli E."/>
            <person name="Telatin A."/>
            <person name="Vitulo N."/>
            <person name="Forcato C."/>
            <person name="D'Angelo M."/>
            <person name="Schiavon R."/>
            <person name="Vezzi A."/>
            <person name="Giacometti G.M."/>
            <person name="Morosinotto T."/>
            <person name="Valle G."/>
        </authorList>
    </citation>
    <scope>NUCLEOTIDE SEQUENCE [LARGE SCALE GENOMIC DNA]</scope>
    <source>
        <strain evidence="15 16">B-31</strain>
    </source>
</reference>
<keyword evidence="7 12" id="KW-0904">Protein phosphatase</keyword>
<evidence type="ECO:0000256" key="3">
    <source>
        <dbReference type="ARBA" id="ARBA00022723"/>
    </source>
</evidence>
<dbReference type="AlphaFoldDB" id="W7T2N7"/>
<keyword evidence="4 12" id="KW-0863">Zinc-finger</keyword>
<feature type="region of interest" description="Disordered" evidence="13">
    <location>
        <begin position="249"/>
        <end position="301"/>
    </location>
</feature>
<dbReference type="PANTHER" id="PTHR14732">
    <property type="entry name" value="RNA POLYMERASE II SUBUNIT B1 CTD PHOSPHATASE RPAP2-RELATED"/>
    <property type="match status" value="1"/>
</dbReference>
<evidence type="ECO:0000256" key="6">
    <source>
        <dbReference type="ARBA" id="ARBA00022833"/>
    </source>
</evidence>
<dbReference type="OrthoDB" id="2590500at2759"/>
<dbReference type="EC" id="3.1.3.16" evidence="12"/>
<evidence type="ECO:0000256" key="2">
    <source>
        <dbReference type="ARBA" id="ARBA00005676"/>
    </source>
</evidence>
<dbReference type="GO" id="GO:0008420">
    <property type="term" value="F:RNA polymerase II CTD heptapeptide repeat phosphatase activity"/>
    <property type="evidence" value="ECO:0007669"/>
    <property type="project" value="UniProtKB-UniRule"/>
</dbReference>